<evidence type="ECO:0000313" key="4">
    <source>
        <dbReference type="EMBL" id="MBB6395693.1"/>
    </source>
</evidence>
<dbReference type="Pfam" id="PF22622">
    <property type="entry name" value="MFE-2_hydrat-2_N"/>
    <property type="match status" value="1"/>
</dbReference>
<evidence type="ECO:0000313" key="5">
    <source>
        <dbReference type="Proteomes" id="UP000546324"/>
    </source>
</evidence>
<dbReference type="Proteomes" id="UP000546324">
    <property type="component" value="Unassembled WGS sequence"/>
</dbReference>
<feature type="domain" description="Peroxisomal multifunctional enzyme type 2-like N-terminal" evidence="3">
    <location>
        <begin position="18"/>
        <end position="141"/>
    </location>
</feature>
<proteinExistence type="inferred from homology"/>
<protein>
    <submittedName>
        <fullName evidence="4">Acyl dehydratase</fullName>
    </submittedName>
</protein>
<accession>A0A7X0FXQ7</accession>
<dbReference type="CDD" id="cd03448">
    <property type="entry name" value="HDE_HSD"/>
    <property type="match status" value="1"/>
</dbReference>
<evidence type="ECO:0000256" key="1">
    <source>
        <dbReference type="ARBA" id="ARBA00005254"/>
    </source>
</evidence>
<evidence type="ECO:0000259" key="2">
    <source>
        <dbReference type="Pfam" id="PF01575"/>
    </source>
</evidence>
<dbReference type="PANTHER" id="PTHR13078">
    <property type="entry name" value="PEROXISOMAL MULTIFUNCTIONAL ENZYME TYPE 2-RELATED"/>
    <property type="match status" value="1"/>
</dbReference>
<dbReference type="SUPFAM" id="SSF54637">
    <property type="entry name" value="Thioesterase/thiol ester dehydrase-isomerase"/>
    <property type="match status" value="2"/>
</dbReference>
<gene>
    <name evidence="4" type="ORF">BKA00_002607</name>
</gene>
<organism evidence="4 5">
    <name type="scientific">Actinomadura coerulea</name>
    <dbReference type="NCBI Taxonomy" id="46159"/>
    <lineage>
        <taxon>Bacteria</taxon>
        <taxon>Bacillati</taxon>
        <taxon>Actinomycetota</taxon>
        <taxon>Actinomycetes</taxon>
        <taxon>Streptosporangiales</taxon>
        <taxon>Thermomonosporaceae</taxon>
        <taxon>Actinomadura</taxon>
    </lineage>
</organism>
<sequence>MLDRTSVGARSAPHVRAWTSDDALLYSLALGAAPDQLDLVTENSEGVAQRMLPTYAALLAGGSGPLRDRLGGWPAHATVHGAQRVTLPGPLPVGGEVEVVSTVARIADKGSGALLEIEATGTDRATGAEAFSALTSLFLRGQGWGEPERGTQTDPVPDRLPDFVVETPTDRGQALLYRLCGDRNPLHSDPAFAKRAGFEQPILHGLCTWGITARVLLKELGAGGQADPLGRVASYSGRFRAPVVPGDKLTLRVWQTGPDAWAHTTSVGERVVVDRGELVLRPEASG</sequence>
<comment type="similarity">
    <text evidence="1">Belongs to the enoyl-CoA hydratase/isomerase family.</text>
</comment>
<dbReference type="PANTHER" id="PTHR13078:SF56">
    <property type="entry name" value="PEROXISOMAL MULTIFUNCTIONAL ENZYME TYPE 2"/>
    <property type="match status" value="1"/>
</dbReference>
<dbReference type="InterPro" id="IPR029069">
    <property type="entry name" value="HotDog_dom_sf"/>
</dbReference>
<reference evidence="4 5" key="1">
    <citation type="submission" date="2020-08" db="EMBL/GenBank/DDBJ databases">
        <title>Sequencing the genomes of 1000 actinobacteria strains.</title>
        <authorList>
            <person name="Klenk H.-P."/>
        </authorList>
    </citation>
    <scope>NUCLEOTIDE SEQUENCE [LARGE SCALE GENOMIC DNA]</scope>
    <source>
        <strain evidence="4 5">DSM 43675</strain>
    </source>
</reference>
<dbReference type="GO" id="GO:0003857">
    <property type="term" value="F:(3S)-3-hydroxyacyl-CoA dehydrogenase (NAD+) activity"/>
    <property type="evidence" value="ECO:0007669"/>
    <property type="project" value="TreeGrafter"/>
</dbReference>
<dbReference type="InterPro" id="IPR002539">
    <property type="entry name" value="MaoC-like_dom"/>
</dbReference>
<comment type="caution">
    <text evidence="4">The sequence shown here is derived from an EMBL/GenBank/DDBJ whole genome shotgun (WGS) entry which is preliminary data.</text>
</comment>
<keyword evidence="5" id="KW-1185">Reference proteome</keyword>
<dbReference type="Pfam" id="PF01575">
    <property type="entry name" value="MaoC_dehydratas"/>
    <property type="match status" value="1"/>
</dbReference>
<feature type="domain" description="MaoC-like" evidence="2">
    <location>
        <begin position="156"/>
        <end position="270"/>
    </location>
</feature>
<dbReference type="EMBL" id="JACHMQ010000001">
    <property type="protein sequence ID" value="MBB6395693.1"/>
    <property type="molecule type" value="Genomic_DNA"/>
</dbReference>
<evidence type="ECO:0000259" key="3">
    <source>
        <dbReference type="Pfam" id="PF22622"/>
    </source>
</evidence>
<dbReference type="InterPro" id="IPR054357">
    <property type="entry name" value="MFE-2_N"/>
</dbReference>
<name>A0A7X0FXQ7_9ACTN</name>
<dbReference type="GO" id="GO:0004300">
    <property type="term" value="F:enoyl-CoA hydratase activity"/>
    <property type="evidence" value="ECO:0007669"/>
    <property type="project" value="TreeGrafter"/>
</dbReference>
<dbReference type="GO" id="GO:0044594">
    <property type="term" value="F:17-beta-hydroxysteroid dehydrogenase (NAD+) activity"/>
    <property type="evidence" value="ECO:0007669"/>
    <property type="project" value="TreeGrafter"/>
</dbReference>
<dbReference type="Gene3D" id="3.10.129.10">
    <property type="entry name" value="Hotdog Thioesterase"/>
    <property type="match status" value="1"/>
</dbReference>
<dbReference type="GO" id="GO:0006635">
    <property type="term" value="P:fatty acid beta-oxidation"/>
    <property type="evidence" value="ECO:0007669"/>
    <property type="project" value="TreeGrafter"/>
</dbReference>
<dbReference type="AlphaFoldDB" id="A0A7X0FXQ7"/>
<dbReference type="RefSeq" id="WP_185025150.1">
    <property type="nucleotide sequence ID" value="NZ_JACHMQ010000001.1"/>
</dbReference>